<reference evidence="3" key="1">
    <citation type="submission" date="2021-01" db="EMBL/GenBank/DDBJ databases">
        <authorList>
            <person name="Corre E."/>
            <person name="Pelletier E."/>
            <person name="Niang G."/>
            <person name="Scheremetjew M."/>
            <person name="Finn R."/>
            <person name="Kale V."/>
            <person name="Holt S."/>
            <person name="Cochrane G."/>
            <person name="Meng A."/>
            <person name="Brown T."/>
            <person name="Cohen L."/>
        </authorList>
    </citation>
    <scope>NUCLEOTIDE SEQUENCE</scope>
    <source>
        <strain evidence="3">CCMP1795</strain>
    </source>
</reference>
<name>A0A6U9LCE4_OXYMA</name>
<protein>
    <submittedName>
        <fullName evidence="3">Uncharacterized protein</fullName>
    </submittedName>
</protein>
<dbReference type="EMBL" id="HBIT01010414">
    <property type="protein sequence ID" value="CAE0619765.1"/>
    <property type="molecule type" value="Transcribed_RNA"/>
</dbReference>
<gene>
    <name evidence="2" type="ORF">OMAR00292_LOCUS5414</name>
    <name evidence="3" type="ORF">OMAR00292_LOCUS5415</name>
</gene>
<sequence length="148" mass="16404">MDDVELDNEDLAVLAEVKKKGYYHGRLHNADTAASYAPKKIESAEELAAVQNTSPQRCKPVSRREVDPFQAKWDKWDKDDFVDEAETKTTSRAAPRARRASADAKSSQYPQEVEGLWGWLKAGLAFLTCRKRAVGVGVLLLAAVLGSR</sequence>
<feature type="region of interest" description="Disordered" evidence="1">
    <location>
        <begin position="85"/>
        <end position="106"/>
    </location>
</feature>
<evidence type="ECO:0000313" key="3">
    <source>
        <dbReference type="EMBL" id="CAE0619765.1"/>
    </source>
</evidence>
<accession>A0A6U9LCE4</accession>
<evidence type="ECO:0000313" key="2">
    <source>
        <dbReference type="EMBL" id="CAE0619764.1"/>
    </source>
</evidence>
<dbReference type="AlphaFoldDB" id="A0A6U9LCE4"/>
<proteinExistence type="predicted"/>
<evidence type="ECO:0000256" key="1">
    <source>
        <dbReference type="SAM" id="MobiDB-lite"/>
    </source>
</evidence>
<organism evidence="3">
    <name type="scientific">Oxyrrhis marina</name>
    <name type="common">Dinoflagellate</name>
    <dbReference type="NCBI Taxonomy" id="2969"/>
    <lineage>
        <taxon>Eukaryota</taxon>
        <taxon>Sar</taxon>
        <taxon>Alveolata</taxon>
        <taxon>Dinophyceae</taxon>
        <taxon>Oxyrrhinales</taxon>
        <taxon>Oxyrrhinaceae</taxon>
        <taxon>Oxyrrhis</taxon>
    </lineage>
</organism>
<dbReference type="EMBL" id="HBIT01010413">
    <property type="protein sequence ID" value="CAE0619764.1"/>
    <property type="molecule type" value="Transcribed_RNA"/>
</dbReference>